<protein>
    <submittedName>
        <fullName evidence="1">Uncharacterized protein</fullName>
    </submittedName>
</protein>
<evidence type="ECO:0000313" key="2">
    <source>
        <dbReference type="Proteomes" id="UP000215335"/>
    </source>
</evidence>
<keyword evidence="2" id="KW-1185">Reference proteome</keyword>
<dbReference type="EMBL" id="NNAY01000269">
    <property type="protein sequence ID" value="OXU29597.1"/>
    <property type="molecule type" value="Genomic_DNA"/>
</dbReference>
<dbReference type="AlphaFoldDB" id="A0A232FGY8"/>
<sequence length="92" mass="10540">MEGSVVLQSTLRRKVSILNKNPSADKDNVLKVALTCTFTEEEEDAFSREITKMENRLIPLTSIDMRKVAFQCAEKLQIPHYFNKDTELAGRH</sequence>
<evidence type="ECO:0000313" key="1">
    <source>
        <dbReference type="EMBL" id="OXU29597.1"/>
    </source>
</evidence>
<dbReference type="OrthoDB" id="8195605at2759"/>
<name>A0A232FGY8_9HYME</name>
<accession>A0A232FGY8</accession>
<dbReference type="Proteomes" id="UP000215335">
    <property type="component" value="Unassembled WGS sequence"/>
</dbReference>
<organism evidence="1 2">
    <name type="scientific">Trichomalopsis sarcophagae</name>
    <dbReference type="NCBI Taxonomy" id="543379"/>
    <lineage>
        <taxon>Eukaryota</taxon>
        <taxon>Metazoa</taxon>
        <taxon>Ecdysozoa</taxon>
        <taxon>Arthropoda</taxon>
        <taxon>Hexapoda</taxon>
        <taxon>Insecta</taxon>
        <taxon>Pterygota</taxon>
        <taxon>Neoptera</taxon>
        <taxon>Endopterygota</taxon>
        <taxon>Hymenoptera</taxon>
        <taxon>Apocrita</taxon>
        <taxon>Proctotrupomorpha</taxon>
        <taxon>Chalcidoidea</taxon>
        <taxon>Pteromalidae</taxon>
        <taxon>Pteromalinae</taxon>
        <taxon>Trichomalopsis</taxon>
    </lineage>
</organism>
<reference evidence="1 2" key="1">
    <citation type="journal article" date="2017" name="Curr. Biol.">
        <title>The Evolution of Venom by Co-option of Single-Copy Genes.</title>
        <authorList>
            <person name="Martinson E.O."/>
            <person name="Mrinalini"/>
            <person name="Kelkar Y.D."/>
            <person name="Chang C.H."/>
            <person name="Werren J.H."/>
        </authorList>
    </citation>
    <scope>NUCLEOTIDE SEQUENCE [LARGE SCALE GENOMIC DNA]</scope>
    <source>
        <strain evidence="1 2">Alberta</strain>
        <tissue evidence="1">Whole body</tissue>
    </source>
</reference>
<gene>
    <name evidence="1" type="ORF">TSAR_001233</name>
</gene>
<proteinExistence type="predicted"/>
<comment type="caution">
    <text evidence="1">The sequence shown here is derived from an EMBL/GenBank/DDBJ whole genome shotgun (WGS) entry which is preliminary data.</text>
</comment>